<dbReference type="Pfam" id="PF23296">
    <property type="entry name" value="DUF7079"/>
    <property type="match status" value="1"/>
</dbReference>
<dbReference type="Proteomes" id="UP000244378">
    <property type="component" value="Unassembled WGS sequence"/>
</dbReference>
<dbReference type="AlphaFoldDB" id="A0A2T7ALK4"/>
<reference evidence="3 4" key="1">
    <citation type="submission" date="2016-12" db="EMBL/GenBank/DDBJ databases">
        <title>Analysis of the Molecular Diversity Among Cronobacter Species Isolated from Filth Flies Using a Pan Genomic DNA Microarray.</title>
        <authorList>
            <person name="Pava-Ripoll M."/>
            <person name="Tall B."/>
            <person name="Farber J."/>
            <person name="Fanning S."/>
            <person name="Lehner A."/>
            <person name="Stephan R."/>
            <person name="Pagotto F."/>
            <person name="Iverson C."/>
            <person name="Ziobro G."/>
            <person name="Miller A."/>
            <person name="Pearson R."/>
            <person name="Yan Q."/>
            <person name="Kim M."/>
            <person name="Jeong S."/>
            <person name="Park J."/>
            <person name="Jun S."/>
            <person name="Choi H."/>
            <person name="Chung T."/>
            <person name="Yoo Y."/>
            <person name="Park E."/>
            <person name="Hwang S."/>
            <person name="Lee B."/>
            <person name="Sathyamoorthy V."/>
            <person name="Carter L."/>
            <person name="Mammel M."/>
            <person name="Jackson S."/>
            <person name="Kothary M."/>
            <person name="Patel I."/>
            <person name="Grim C."/>
            <person name="Gopinath G."/>
            <person name="Gangiredla J."/>
            <person name="Chase H."/>
        </authorList>
    </citation>
    <scope>NUCLEOTIDE SEQUENCE [LARGE SCALE GENOMIC DNA]</scope>
    <source>
        <strain evidence="3 4">MOD1-Md1s</strain>
    </source>
</reference>
<evidence type="ECO:0000313" key="5">
    <source>
        <dbReference type="Proteomes" id="UP000469927"/>
    </source>
</evidence>
<protein>
    <recommendedName>
        <fullName evidence="1">DUF7079 domain-containing protein</fullName>
    </recommendedName>
</protein>
<dbReference type="EMBL" id="MSAE01000043">
    <property type="protein sequence ID" value="PUX09657.1"/>
    <property type="molecule type" value="Genomic_DNA"/>
</dbReference>
<organism evidence="3 4">
    <name type="scientific">Cronobacter muytjensii</name>
    <dbReference type="NCBI Taxonomy" id="413501"/>
    <lineage>
        <taxon>Bacteria</taxon>
        <taxon>Pseudomonadati</taxon>
        <taxon>Pseudomonadota</taxon>
        <taxon>Gammaproteobacteria</taxon>
        <taxon>Enterobacterales</taxon>
        <taxon>Enterobacteriaceae</taxon>
        <taxon>Cronobacter</taxon>
    </lineage>
</organism>
<dbReference type="Proteomes" id="UP000469927">
    <property type="component" value="Unassembled WGS sequence"/>
</dbReference>
<dbReference type="RefSeq" id="WP_075193934.1">
    <property type="nucleotide sequence ID" value="NZ_CP187979.1"/>
</dbReference>
<reference evidence="2 5" key="2">
    <citation type="submission" date="2019-08" db="EMBL/GenBank/DDBJ databases">
        <title>Prevalence, distribution, and phylogeny of type two toxin-antitoxin genes possessed by Cronobacter species where C. sakazakii homologs follow sequence type lineages.</title>
        <authorList>
            <person name="Finkelstein S."/>
            <person name="Negrete F."/>
            <person name="Jang H."/>
            <person name="Gopinath G.R."/>
            <person name="Tall B.D."/>
        </authorList>
    </citation>
    <scope>NUCLEOTIDE SEQUENCE [LARGE SCALE GENOMIC DNA]</scope>
    <source>
        <strain evidence="2 5">MOD1_GK1257</strain>
    </source>
</reference>
<sequence>MHLTDAEIASRVPVWYALSEIFTGRELQDYDYRWMAQVLKETGKSREEILTILDEEVAPTLQVNLLHSPAPVMQGWSEENVKLMVMEYVARKPTLIEQMLPARFLLKRRRKYIQHDVDRLCAELDALRNGDCL</sequence>
<evidence type="ECO:0000313" key="4">
    <source>
        <dbReference type="Proteomes" id="UP000244378"/>
    </source>
</evidence>
<comment type="caution">
    <text evidence="3">The sequence shown here is derived from an EMBL/GenBank/DDBJ whole genome shotgun (WGS) entry which is preliminary data.</text>
</comment>
<proteinExistence type="predicted"/>
<evidence type="ECO:0000259" key="1">
    <source>
        <dbReference type="Pfam" id="PF23296"/>
    </source>
</evidence>
<dbReference type="EMBL" id="WAGD01000047">
    <property type="protein sequence ID" value="KAB0875522.1"/>
    <property type="molecule type" value="Genomic_DNA"/>
</dbReference>
<gene>
    <name evidence="3" type="ORF">AUN14_18585</name>
    <name evidence="2" type="ORF">FZI19_15520</name>
</gene>
<evidence type="ECO:0000313" key="2">
    <source>
        <dbReference type="EMBL" id="KAB0875522.1"/>
    </source>
</evidence>
<keyword evidence="5" id="KW-1185">Reference proteome</keyword>
<dbReference type="OrthoDB" id="8684941at2"/>
<evidence type="ECO:0000313" key="3">
    <source>
        <dbReference type="EMBL" id="PUX09657.1"/>
    </source>
</evidence>
<dbReference type="InterPro" id="IPR055507">
    <property type="entry name" value="DUF7079"/>
</dbReference>
<feature type="domain" description="DUF7079" evidence="1">
    <location>
        <begin position="10"/>
        <end position="121"/>
    </location>
</feature>
<accession>A0A2T7ALK4</accession>
<name>A0A2T7ALK4_9ENTR</name>